<dbReference type="Pfam" id="PF14844">
    <property type="entry name" value="PH_BEACH"/>
    <property type="match status" value="1"/>
</dbReference>
<keyword evidence="2" id="KW-0677">Repeat</keyword>
<dbReference type="Proteomes" id="UP001161438">
    <property type="component" value="Chromosome 3"/>
</dbReference>
<dbReference type="PROSITE" id="PS50197">
    <property type="entry name" value="BEACH"/>
    <property type="match status" value="1"/>
</dbReference>
<dbReference type="PROSITE" id="PS51783">
    <property type="entry name" value="PH_BEACH"/>
    <property type="match status" value="1"/>
</dbReference>
<keyword evidence="1" id="KW-0853">WD repeat</keyword>
<dbReference type="Gene3D" id="1.10.1540.10">
    <property type="entry name" value="BEACH domain"/>
    <property type="match status" value="1"/>
</dbReference>
<dbReference type="InterPro" id="IPR036322">
    <property type="entry name" value="WD40_repeat_dom_sf"/>
</dbReference>
<dbReference type="InterPro" id="IPR023362">
    <property type="entry name" value="PH-BEACH_dom"/>
</dbReference>
<reference evidence="7" key="1">
    <citation type="submission" date="2022-10" db="EMBL/GenBank/DDBJ databases">
        <authorList>
            <person name="Byrne P K."/>
        </authorList>
    </citation>
    <scope>NUCLEOTIDE SEQUENCE</scope>
    <source>
        <strain evidence="7">IFO1815</strain>
    </source>
</reference>
<sequence length="2166" mass="250516">MDSIINAASMVLKLQRDVKKATLILGDILVLQPIENEIESGVENSLQNQLTKIVQGYVIQDNTNNNNKKSMVENDLCELNNYVCLALSKKFELSGDSKNFNIAEPERWMQLLETLTDSVSSAVVIQIILTLSNISLINKQDLGKLKQLRIGIFEVLSKKNDTWKYILLQRILMEWYIVMLSVDCTPSELQQLYLSKNLKFCDDVLSSLTLQVSDPQSQNYLQFENSYKIFQLQESQKINHSFLFYVELNSVTSNRIMTIGSHIYLEVKEGQLCISNDNYMIGLFENFEFEVGVLYFIVVIIDRSNRISLYVDGNMINQLTLFENAICRFSTCELGSMICSFKLYRFCLWDGSLTEFAINILPAIGTYYNYTFSKKNANLGVLSNYQSVLIARARSMMTSPTKILSVNLISEVGLLEIENIVVDFNPNDIREDFTESDNFTIIFKENIHSKDIPETGKCFLYQSSNLISTFVSIDSIRLAFLNVTKCENMDDLFRQVSHLMNLLRNVDILNWFKKDFGFPLFAYTLTQRIRQGLCQPLNIQFFNLFLEFCGWDFNDISKSIILDTDAYENLVLNLDLWYENESSFASGGSEIIRFLFFQTSSLVEASVYSEFNAGKLNDMNTLEKLCLGYQAVVKKENPNSQLSELSNDLTSVLVILLKYNFSKRHLQWLLHLSYYFIKGNDMRSSGIMLQTVDQLFSFYLDQDSDENARMMSRIMPIKLVLMIMDRLVEDNGSGFLTCLNILFKIILTNKPLFKQFYKNDGFKLILSMICKVGKCHRQVIISLLLTYSIGNYTTTNELFSDAENNIIREIRDGKITTAEIICLIISFIEWHVINCNVNDASSLSNLNCDIIRFVDNLEFLSTVPANKSTFDPRYSYVIVSLLDLLIALRESEGIFEFKSSSQVISRMIKNTVTNALTKYAAYDFEVFLSAFFCHNTEYKLVHPKTVIDNCNYLQLSFTLIILPEILNDMIGRFNKLNSMMSKYPYIISNLLYLLRKFRPDTSQIVMPKEFYFSSYTSLLHCVSQINKSSFYHFKNVSKSQLLQDFKLCITNLIYFSTARDIIWGTEEYEMFSKSLMLHQEILFARGVCDNEITGLLLMFLVNRLHDHGYNRIILDCIKMIIKKKERKLKELANFFDVINKCDVVDGLAHVLSDNSCDTMDFTAKQYSFFFNDSQQLRFKNTLANILLKNTHFSALSIQQINNQVYEWKNARFEYMTQNNKKCLILFKRDNTPLEFKIKKSISRYISNIKTDREENSVFFRNNLNLLIFHLRHVLEIQLDPNTSCKWSLDFVEDFNGMKRRLLPAWEPKNEPLLNDEDMSHETITSGNRQRRESGSILSYEFIDHVETLESETVGDLNENRKILRLLRDRDSIVTIWNCSLIIGLEIKEGILIHGSNYLYFVSDYYFNLEDKKISKLSEIAQELRDMTVSLINGPNAKRISTLLKHEVFVWKLLDLTFVTKRPFLLRDVAIELLFEERVSAFFSFYNKKVRDDILRVLNKIPKHLPTDPIFSSVLQEINNRGNSIVTKNGIGKASIASKFTSVFSANNSLIDGFELSKKWVKGEISNFYYLLSINTLAGRTFNDLTQYPVFPWVIADYESNVLDLEDPQTYRDLSKPMGAQSEKRKLQFIERYEALASLDDPDSAPFHYGTHYSSAMIVSSYLIRLKPFVESFLLLQGGSFGPADRLFSSLERAWSSASSENTTDVRELTPEFFFLPEFLTNVNNYDFGTDQGGKKVDDVVLPPWANEDAKVFIQKNREALESPYVSAHLHEWIDLIFGYKQKGEIAVQSINVFNRLSYPGAVNLDNINDENERRAITGIIHNFGQTPLQIFQEPHPKKVANNVRQLTPEGWHNIPSKPIFEKTIYNLNEKNKSVDYVVHDPSCFDSLYWRGFAFPNLFFKTEETLVSLRIVNKSSLKIGLDIFENRHMAQITSFMYWKSGQFITGDKTGLIKVWKYHKDKHSASGNLEKKKTMFGHLFELKEMRCYYDYNTLLTLDINGSVYIWDMINFELVRQIANNAKNIAISQHNGNIMALTENNSIIIFNLNGEKYTSKEFGPVKIATSIDFFDFTKLDTGYRKHDYWKEIEILLVGFSDGTIEIYELFLTFHNEWAIKLLKQLSTEGEKAITCIKARGKTYLSQKRRKDTTKPDEIEIIAGTLDGRLAIWY</sequence>
<evidence type="ECO:0000259" key="5">
    <source>
        <dbReference type="PROSITE" id="PS50197"/>
    </source>
</evidence>
<dbReference type="InterPro" id="IPR036372">
    <property type="entry name" value="BEACH_dom_sf"/>
</dbReference>
<evidence type="ECO:0000256" key="4">
    <source>
        <dbReference type="ARBA" id="ARBA00073334"/>
    </source>
</evidence>
<evidence type="ECO:0000313" key="7">
    <source>
        <dbReference type="EMBL" id="CAI4037614.1"/>
    </source>
</evidence>
<dbReference type="InterPro" id="IPR011993">
    <property type="entry name" value="PH-like_dom_sf"/>
</dbReference>
<dbReference type="CDD" id="cd06071">
    <property type="entry name" value="Beach"/>
    <property type="match status" value="1"/>
</dbReference>
<dbReference type="InterPro" id="IPR013320">
    <property type="entry name" value="ConA-like_dom_sf"/>
</dbReference>
<protein>
    <recommendedName>
        <fullName evidence="4">Beige protein homolog 1</fullName>
    </recommendedName>
</protein>
<dbReference type="RefSeq" id="XP_056080731.1">
    <property type="nucleotide sequence ID" value="XM_056226457.1"/>
</dbReference>
<evidence type="ECO:0000256" key="2">
    <source>
        <dbReference type="ARBA" id="ARBA00022737"/>
    </source>
</evidence>
<accession>A0AA35IVD1</accession>
<dbReference type="EMBL" id="OX365759">
    <property type="protein sequence ID" value="CAI4037614.1"/>
    <property type="molecule type" value="Genomic_DNA"/>
</dbReference>
<dbReference type="Gene3D" id="2.130.10.10">
    <property type="entry name" value="YVTN repeat-like/Quinoprotein amine dehydrogenase"/>
    <property type="match status" value="1"/>
</dbReference>
<organism evidence="7 8">
    <name type="scientific">Saccharomyces mikatae IFO 1815</name>
    <dbReference type="NCBI Taxonomy" id="226126"/>
    <lineage>
        <taxon>Eukaryota</taxon>
        <taxon>Fungi</taxon>
        <taxon>Dikarya</taxon>
        <taxon>Ascomycota</taxon>
        <taxon>Saccharomycotina</taxon>
        <taxon>Saccharomycetes</taxon>
        <taxon>Saccharomycetales</taxon>
        <taxon>Saccharomycetaceae</taxon>
        <taxon>Saccharomyces</taxon>
    </lineage>
</organism>
<keyword evidence="8" id="KW-1185">Reference proteome</keyword>
<dbReference type="PANTHER" id="PTHR13743:SF123">
    <property type="entry name" value="PROTEIN FAN"/>
    <property type="match status" value="1"/>
</dbReference>
<dbReference type="InterPro" id="IPR000409">
    <property type="entry name" value="BEACH_dom"/>
</dbReference>
<dbReference type="Pfam" id="PF02138">
    <property type="entry name" value="Beach"/>
    <property type="match status" value="1"/>
</dbReference>
<dbReference type="Gene3D" id="2.30.29.30">
    <property type="entry name" value="Pleckstrin-homology domain (PH domain)/Phosphotyrosine-binding domain (PTB)"/>
    <property type="match status" value="1"/>
</dbReference>
<feature type="domain" description="BEACH" evidence="5">
    <location>
        <begin position="1544"/>
        <end position="1838"/>
    </location>
</feature>
<dbReference type="CDD" id="cd01201">
    <property type="entry name" value="PH_BEACH"/>
    <property type="match status" value="1"/>
</dbReference>
<dbReference type="SUPFAM" id="SSF49899">
    <property type="entry name" value="Concanavalin A-like lectins/glucanases"/>
    <property type="match status" value="1"/>
</dbReference>
<evidence type="ECO:0000256" key="3">
    <source>
        <dbReference type="ARBA" id="ARBA00054699"/>
    </source>
</evidence>
<feature type="domain" description="BEACH-type PH" evidence="6">
    <location>
        <begin position="1367"/>
        <end position="1498"/>
    </location>
</feature>
<name>A0AA35IVD1_SACMI</name>
<dbReference type="SMART" id="SM01026">
    <property type="entry name" value="Beach"/>
    <property type="match status" value="1"/>
</dbReference>
<dbReference type="InterPro" id="IPR015943">
    <property type="entry name" value="WD40/YVTN_repeat-like_dom_sf"/>
</dbReference>
<gene>
    <name evidence="7" type="primary">SMKI03G0890</name>
    <name evidence="7" type="ORF">SMKI_03G0890</name>
</gene>
<evidence type="ECO:0000256" key="1">
    <source>
        <dbReference type="ARBA" id="ARBA00022574"/>
    </source>
</evidence>
<dbReference type="SUPFAM" id="SSF50729">
    <property type="entry name" value="PH domain-like"/>
    <property type="match status" value="1"/>
</dbReference>
<evidence type="ECO:0000259" key="6">
    <source>
        <dbReference type="PROSITE" id="PS51783"/>
    </source>
</evidence>
<proteinExistence type="predicted"/>
<dbReference type="GeneID" id="80916827"/>
<dbReference type="FunFam" id="1.10.1540.10:FF:000001">
    <property type="entry name" value="neurobeachin isoform X1"/>
    <property type="match status" value="1"/>
</dbReference>
<dbReference type="SUPFAM" id="SSF50978">
    <property type="entry name" value="WD40 repeat-like"/>
    <property type="match status" value="1"/>
</dbReference>
<dbReference type="InterPro" id="IPR050865">
    <property type="entry name" value="BEACH_Domain"/>
</dbReference>
<evidence type="ECO:0000313" key="8">
    <source>
        <dbReference type="Proteomes" id="UP001161438"/>
    </source>
</evidence>
<comment type="function">
    <text evidence="3">May be involved in protein sorting and cell wall formation.</text>
</comment>
<dbReference type="PANTHER" id="PTHR13743">
    <property type="entry name" value="BEIGE/BEACH-RELATED"/>
    <property type="match status" value="1"/>
</dbReference>
<dbReference type="SUPFAM" id="SSF81837">
    <property type="entry name" value="BEACH domain"/>
    <property type="match status" value="1"/>
</dbReference>